<name>S9WER7_9TRYP</name>
<evidence type="ECO:0000313" key="4">
    <source>
        <dbReference type="EMBL" id="EPY27479.1"/>
    </source>
</evidence>
<dbReference type="UniPathway" id="UPA00196"/>
<sequence length="247" mass="27959">MLFFLAVSLLIGFMARWFVLSAKHAPTITGDVLLVFAHPDDEAMFFAPTLHLLQQQHIPTHFLCLSTGNADGLGPVRAKELLDSAAYFGIAPRNVKVVDHPQLQDGMQERWAPALVRQEVAQYLRKAGSISTIITFDARGVSAHPNHIAVHEGVKAFKESLPPGLHYLQLRTRPLHLKYLGLTALGGYLTRGVATRDRRRDFVVVMPPASVLRSWCAMMKHRSQLRWFRYLFLTFSTYTYFNELKAM</sequence>
<reference evidence="5" key="2">
    <citation type="submission" date="2013-03" db="EMBL/GenBank/DDBJ databases">
        <authorList>
            <person name="Motta M.C.M."/>
            <person name="Martins A.C.A."/>
            <person name="Preta C.M.C.C."/>
            <person name="Silva R."/>
            <person name="de Souza S.S."/>
            <person name="Klein C.C."/>
            <person name="de Almeida L.G.P."/>
            <person name="Cunha O.L."/>
            <person name="Colabardini A.C."/>
            <person name="Lima B.A."/>
            <person name="Machado C.R."/>
            <person name="Soares C.M.A."/>
            <person name="de Menezes C.B.A."/>
            <person name="Bartolomeu D.C."/>
            <person name="Grisard E.C."/>
            <person name="Fantinatti-Garboggini F."/>
            <person name="Rodrigues-Luiz G.F."/>
            <person name="Wagner G."/>
            <person name="Goldman G.H."/>
            <person name="Fietto J.L.R."/>
            <person name="Ciapina L.P."/>
            <person name="Brocchi M."/>
            <person name="Elias M.C."/>
            <person name="Goldman M.H.S."/>
            <person name="Sagot M.-F."/>
            <person name="Pereira M."/>
            <person name="Stoco P.H."/>
            <person name="Teixeira S.M.R."/>
            <person name="de Mendonca-Neto R.P."/>
            <person name="Maciel T.E.F."/>
            <person name="Mendes T.A.O."/>
            <person name="Urmenyi T.P."/>
            <person name="Teixeira M.M.G."/>
            <person name="de Camargo E.F.P."/>
            <person name="de Sousa W."/>
            <person name="Schenkman S."/>
            <person name="de Vasconcelos A.T.R."/>
        </authorList>
    </citation>
    <scope>NUCLEOTIDE SEQUENCE</scope>
</reference>
<organism evidence="5 6">
    <name type="scientific">Strigomonas culicis</name>
    <dbReference type="NCBI Taxonomy" id="28005"/>
    <lineage>
        <taxon>Eukaryota</taxon>
        <taxon>Discoba</taxon>
        <taxon>Euglenozoa</taxon>
        <taxon>Kinetoplastea</taxon>
        <taxon>Metakinetoplastina</taxon>
        <taxon>Trypanosomatida</taxon>
        <taxon>Trypanosomatidae</taxon>
        <taxon>Strigomonadinae</taxon>
        <taxon>Strigomonas</taxon>
    </lineage>
</organism>
<dbReference type="PANTHER" id="PTHR12993:SF11">
    <property type="entry name" value="N-ACETYLGLUCOSAMINYL-PHOSPHATIDYLINOSITOL DE-N-ACETYLASE"/>
    <property type="match status" value="1"/>
</dbReference>
<gene>
    <name evidence="5" type="ORF">STCU_01761</name>
    <name evidence="4" type="ORF">STCU_05730</name>
</gene>
<dbReference type="InterPro" id="IPR003737">
    <property type="entry name" value="GlcNAc_PI_deacetylase-related"/>
</dbReference>
<evidence type="ECO:0000313" key="6">
    <source>
        <dbReference type="Proteomes" id="UP000015354"/>
    </source>
</evidence>
<evidence type="ECO:0000256" key="2">
    <source>
        <dbReference type="ARBA" id="ARBA00012176"/>
    </source>
</evidence>
<evidence type="ECO:0000313" key="5">
    <source>
        <dbReference type="EMBL" id="EPY34210.1"/>
    </source>
</evidence>
<dbReference type="SUPFAM" id="SSF102588">
    <property type="entry name" value="LmbE-like"/>
    <property type="match status" value="1"/>
</dbReference>
<evidence type="ECO:0000256" key="3">
    <source>
        <dbReference type="SAM" id="SignalP"/>
    </source>
</evidence>
<feature type="chain" id="PRO_5007727371" description="N-acetylglucosaminylphosphatidylinositol deacetylase" evidence="3">
    <location>
        <begin position="22"/>
        <end position="247"/>
    </location>
</feature>
<comment type="similarity">
    <text evidence="1">Belongs to the PIGL family.</text>
</comment>
<dbReference type="GO" id="GO:0006506">
    <property type="term" value="P:GPI anchor biosynthetic process"/>
    <property type="evidence" value="ECO:0007669"/>
    <property type="project" value="UniProtKB-UniPathway"/>
</dbReference>
<keyword evidence="3" id="KW-0732">Signal</keyword>
<dbReference type="GO" id="GO:0005783">
    <property type="term" value="C:endoplasmic reticulum"/>
    <property type="evidence" value="ECO:0007669"/>
    <property type="project" value="TreeGrafter"/>
</dbReference>
<dbReference type="InterPro" id="IPR024078">
    <property type="entry name" value="LmbE-like_dom_sf"/>
</dbReference>
<keyword evidence="6" id="KW-1185">Reference proteome</keyword>
<accession>S9WER7</accession>
<dbReference type="EMBL" id="ATMH01001761">
    <property type="protein sequence ID" value="EPY34210.1"/>
    <property type="molecule type" value="Genomic_DNA"/>
</dbReference>
<dbReference type="EC" id="3.5.1.89" evidence="2"/>
<dbReference type="EMBL" id="ATMH01005730">
    <property type="protein sequence ID" value="EPY27479.1"/>
    <property type="molecule type" value="Genomic_DNA"/>
</dbReference>
<dbReference type="Gene3D" id="3.40.50.10320">
    <property type="entry name" value="LmbE-like"/>
    <property type="match status" value="1"/>
</dbReference>
<dbReference type="AlphaFoldDB" id="S9WER7"/>
<comment type="caution">
    <text evidence="5">The sequence shown here is derived from an EMBL/GenBank/DDBJ whole genome shotgun (WGS) entry which is preliminary data.</text>
</comment>
<proteinExistence type="inferred from homology"/>
<feature type="signal peptide" evidence="3">
    <location>
        <begin position="1"/>
        <end position="21"/>
    </location>
</feature>
<dbReference type="Proteomes" id="UP000015354">
    <property type="component" value="Unassembled WGS sequence"/>
</dbReference>
<reference evidence="5 6" key="1">
    <citation type="journal article" date="2013" name="PLoS ONE">
        <title>Predicting the Proteins of Angomonas deanei, Strigomonas culicis and Their Respective Endosymbionts Reveals New Aspects of the Trypanosomatidae Family.</title>
        <authorList>
            <person name="Motta M.C."/>
            <person name="Martins A.C."/>
            <person name="de Souza S.S."/>
            <person name="Catta-Preta C.M."/>
            <person name="Silva R."/>
            <person name="Klein C.C."/>
            <person name="de Almeida L.G."/>
            <person name="de Lima Cunha O."/>
            <person name="Ciapina L.P."/>
            <person name="Brocchi M."/>
            <person name="Colabardini A.C."/>
            <person name="de Araujo Lima B."/>
            <person name="Machado C.R."/>
            <person name="de Almeida Soares C.M."/>
            <person name="Probst C.M."/>
            <person name="de Menezes C.B."/>
            <person name="Thompson C.E."/>
            <person name="Bartholomeu D.C."/>
            <person name="Gradia D.F."/>
            <person name="Pavoni D.P."/>
            <person name="Grisard E.C."/>
            <person name="Fantinatti-Garboggini F."/>
            <person name="Marchini F.K."/>
            <person name="Rodrigues-Luiz G.F."/>
            <person name="Wagner G."/>
            <person name="Goldman G.H."/>
            <person name="Fietto J.L."/>
            <person name="Elias M.C."/>
            <person name="Goldman M.H."/>
            <person name="Sagot M.F."/>
            <person name="Pereira M."/>
            <person name="Stoco P.H."/>
            <person name="de Mendonca-Neto R.P."/>
            <person name="Teixeira S.M."/>
            <person name="Maciel T.E."/>
            <person name="de Oliveira Mendes T.A."/>
            <person name="Urmenyi T.P."/>
            <person name="de Souza W."/>
            <person name="Schenkman S."/>
            <person name="de Vasconcelos A.T."/>
        </authorList>
    </citation>
    <scope>NUCLEOTIDE SEQUENCE [LARGE SCALE GENOMIC DNA]</scope>
</reference>
<dbReference type="GO" id="GO:0000225">
    <property type="term" value="F:N-acetylglucosaminylphosphatidylinositol deacetylase activity"/>
    <property type="evidence" value="ECO:0007669"/>
    <property type="project" value="UniProtKB-EC"/>
</dbReference>
<dbReference type="Pfam" id="PF02585">
    <property type="entry name" value="PIG-L"/>
    <property type="match status" value="1"/>
</dbReference>
<dbReference type="GO" id="GO:0016020">
    <property type="term" value="C:membrane"/>
    <property type="evidence" value="ECO:0007669"/>
    <property type="project" value="GOC"/>
</dbReference>
<dbReference type="PANTHER" id="PTHR12993">
    <property type="entry name" value="N-ACETYLGLUCOSAMINYL-PHOSPHATIDYLINOSITOL DE-N-ACETYLASE-RELATED"/>
    <property type="match status" value="1"/>
</dbReference>
<dbReference type="OrthoDB" id="440160at2759"/>
<evidence type="ECO:0000256" key="1">
    <source>
        <dbReference type="ARBA" id="ARBA00006066"/>
    </source>
</evidence>
<protein>
    <recommendedName>
        <fullName evidence="2">N-acetylglucosaminylphosphatidylinositol deacetylase</fullName>
        <ecNumber evidence="2">3.5.1.89</ecNumber>
    </recommendedName>
</protein>